<dbReference type="Proteomes" id="UP000326837">
    <property type="component" value="Chromosome"/>
</dbReference>
<dbReference type="SUPFAM" id="SSF47413">
    <property type="entry name" value="lambda repressor-like DNA-binding domains"/>
    <property type="match status" value="1"/>
</dbReference>
<organism evidence="2 3">
    <name type="scientific">Lacipirellula parvula</name>
    <dbReference type="NCBI Taxonomy" id="2650471"/>
    <lineage>
        <taxon>Bacteria</taxon>
        <taxon>Pseudomonadati</taxon>
        <taxon>Planctomycetota</taxon>
        <taxon>Planctomycetia</taxon>
        <taxon>Pirellulales</taxon>
        <taxon>Lacipirellulaceae</taxon>
        <taxon>Lacipirellula</taxon>
    </lineage>
</organism>
<accession>A0A5K7XBP9</accession>
<dbReference type="GO" id="GO:0003677">
    <property type="term" value="F:DNA binding"/>
    <property type="evidence" value="ECO:0007669"/>
    <property type="project" value="InterPro"/>
</dbReference>
<feature type="domain" description="HTH cro/C1-type" evidence="1">
    <location>
        <begin position="17"/>
        <end position="75"/>
    </location>
</feature>
<dbReference type="InterPro" id="IPR010982">
    <property type="entry name" value="Lambda_DNA-bd_dom_sf"/>
</dbReference>
<dbReference type="EMBL" id="AP021861">
    <property type="protein sequence ID" value="BBO33457.1"/>
    <property type="molecule type" value="Genomic_DNA"/>
</dbReference>
<dbReference type="Pfam" id="PF13560">
    <property type="entry name" value="HTH_31"/>
    <property type="match status" value="1"/>
</dbReference>
<proteinExistence type="predicted"/>
<protein>
    <recommendedName>
        <fullName evidence="1">HTH cro/C1-type domain-containing protein</fullName>
    </recommendedName>
</protein>
<evidence type="ECO:0000313" key="3">
    <source>
        <dbReference type="Proteomes" id="UP000326837"/>
    </source>
</evidence>
<dbReference type="AlphaFoldDB" id="A0A5K7XBP9"/>
<keyword evidence="3" id="KW-1185">Reference proteome</keyword>
<dbReference type="Gene3D" id="1.10.260.40">
    <property type="entry name" value="lambda repressor-like DNA-binding domains"/>
    <property type="match status" value="1"/>
</dbReference>
<sequence length="82" mass="9644">MEKQIHSREHKILVSLLRELRSKAGLRQIDMAKKLKRHQSFVSKLELGERRIDVLELREICKAIGTPFLDAVAELDRRLRRA</sequence>
<name>A0A5K7XBP9_9BACT</name>
<dbReference type="KEGG" id="lpav:PLANPX_3069"/>
<dbReference type="RefSeq" id="WP_152099215.1">
    <property type="nucleotide sequence ID" value="NZ_AP021861.1"/>
</dbReference>
<evidence type="ECO:0000313" key="2">
    <source>
        <dbReference type="EMBL" id="BBO33457.1"/>
    </source>
</evidence>
<gene>
    <name evidence="2" type="ORF">PLANPX_3069</name>
</gene>
<evidence type="ECO:0000259" key="1">
    <source>
        <dbReference type="PROSITE" id="PS50943"/>
    </source>
</evidence>
<dbReference type="SMART" id="SM00530">
    <property type="entry name" value="HTH_XRE"/>
    <property type="match status" value="1"/>
</dbReference>
<dbReference type="CDD" id="cd00093">
    <property type="entry name" value="HTH_XRE"/>
    <property type="match status" value="1"/>
</dbReference>
<reference evidence="3" key="1">
    <citation type="submission" date="2019-10" db="EMBL/GenBank/DDBJ databases">
        <title>Lacipirellula parvula gen. nov., sp. nov., representing a lineage of planctomycetes widespread in freshwater anoxic habitats, and description of the family Lacipirellulaceae.</title>
        <authorList>
            <person name="Dedysh S.N."/>
            <person name="Kulichevskaya I.S."/>
            <person name="Beletsky A.V."/>
            <person name="Rakitin A.L."/>
            <person name="Mardanov A.V."/>
            <person name="Ivanova A.A."/>
            <person name="Saltykova V.X."/>
            <person name="Rijpstra W.I.C."/>
            <person name="Sinninghe Damste J.S."/>
            <person name="Ravin N.V."/>
        </authorList>
    </citation>
    <scope>NUCLEOTIDE SEQUENCE [LARGE SCALE GENOMIC DNA]</scope>
    <source>
        <strain evidence="3">PX69</strain>
    </source>
</reference>
<dbReference type="InterPro" id="IPR001387">
    <property type="entry name" value="Cro/C1-type_HTH"/>
</dbReference>
<dbReference type="PROSITE" id="PS50943">
    <property type="entry name" value="HTH_CROC1"/>
    <property type="match status" value="1"/>
</dbReference>